<evidence type="ECO:0000256" key="2">
    <source>
        <dbReference type="SAM" id="MobiDB-lite"/>
    </source>
</evidence>
<dbReference type="AlphaFoldDB" id="A0A2P5DBG7"/>
<feature type="region of interest" description="Disordered" evidence="2">
    <location>
        <begin position="77"/>
        <end position="131"/>
    </location>
</feature>
<dbReference type="GO" id="GO:0008270">
    <property type="term" value="F:zinc ion binding"/>
    <property type="evidence" value="ECO:0007669"/>
    <property type="project" value="UniProtKB-KW"/>
</dbReference>
<accession>A0A2P5DBG7</accession>
<dbReference type="SUPFAM" id="SSF56399">
    <property type="entry name" value="ADP-ribosylation"/>
    <property type="match status" value="1"/>
</dbReference>
<dbReference type="PANTHER" id="PTHR31681">
    <property type="entry name" value="C2H2-LIKE ZINC FINGER PROTEIN"/>
    <property type="match status" value="1"/>
</dbReference>
<keyword evidence="1" id="KW-0862">Zinc</keyword>
<protein>
    <submittedName>
        <fullName evidence="5">Zinc finger, C2H</fullName>
    </submittedName>
</protein>
<evidence type="ECO:0000313" key="5">
    <source>
        <dbReference type="EMBL" id="PON70643.1"/>
    </source>
</evidence>
<feature type="compositionally biased region" description="Basic residues" evidence="2">
    <location>
        <begin position="43"/>
        <end position="59"/>
    </location>
</feature>
<proteinExistence type="predicted"/>
<dbReference type="PROSITE" id="PS00028">
    <property type="entry name" value="ZINC_FINGER_C2H2_1"/>
    <property type="match status" value="1"/>
</dbReference>
<keyword evidence="1" id="KW-0479">Metal-binding</keyword>
<dbReference type="EMBL" id="JXTB01000049">
    <property type="protein sequence ID" value="PON70643.1"/>
    <property type="molecule type" value="Genomic_DNA"/>
</dbReference>
<feature type="domain" description="C2H2-type" evidence="4">
    <location>
        <begin position="145"/>
        <end position="179"/>
    </location>
</feature>
<dbReference type="OrthoDB" id="9514740at2759"/>
<keyword evidence="1" id="KW-0863">Zinc-finger</keyword>
<comment type="caution">
    <text evidence="5">The sequence shown here is derived from an EMBL/GenBank/DDBJ whole genome shotgun (WGS) entry which is preliminary data.</text>
</comment>
<evidence type="ECO:0000259" key="4">
    <source>
        <dbReference type="PROSITE" id="PS50157"/>
    </source>
</evidence>
<name>A0A2P5DBG7_PARAD</name>
<dbReference type="PANTHER" id="PTHR31681:SF4">
    <property type="entry name" value="C2H2-LIKE ZINC FINGER PROTEIN"/>
    <property type="match status" value="1"/>
</dbReference>
<keyword evidence="3" id="KW-0472">Membrane</keyword>
<sequence>MAPNIASLFTKYLSHFFLIFLHLGCFVFTTTTTTTDEDLRRHGYHDHHNRRSSKKRKTQKAFSSSWSFIKGIFSSKSRKTSIQTDPSTPPSSSQHSIVSLVNPEPSDHLSAADPPRKKSSPPPESDRVAGIGEGGLFFPLRNDIFPCTACGEIFQKPQLLEQHQAVKHAVSELHDGDSGKNIVRIIFKSGWTDTLRSPVIRRVLKIHNGSKILTRFEEYREAVKSKAARNGAVTRSRDERCIADGNELLRFHCSTFLCDLGANGNSGICNHQYCSVCGIIKSGFSPKLDGISTLSSSWRAHVAIPEEIEDEFRFMNVKRAMLVCRVVAGRVGSESDDVEKEGGGFDSVLGRSGSGVHTRLDEEELLVFNPRAVLPCFVIVYTV</sequence>
<keyword evidence="3" id="KW-0812">Transmembrane</keyword>
<dbReference type="InterPro" id="IPR013087">
    <property type="entry name" value="Znf_C2H2_type"/>
</dbReference>
<feature type="transmembrane region" description="Helical" evidence="3">
    <location>
        <begin position="12"/>
        <end position="31"/>
    </location>
</feature>
<keyword evidence="6" id="KW-1185">Reference proteome</keyword>
<organism evidence="5 6">
    <name type="scientific">Parasponia andersonii</name>
    <name type="common">Sponia andersonii</name>
    <dbReference type="NCBI Taxonomy" id="3476"/>
    <lineage>
        <taxon>Eukaryota</taxon>
        <taxon>Viridiplantae</taxon>
        <taxon>Streptophyta</taxon>
        <taxon>Embryophyta</taxon>
        <taxon>Tracheophyta</taxon>
        <taxon>Spermatophyta</taxon>
        <taxon>Magnoliopsida</taxon>
        <taxon>eudicotyledons</taxon>
        <taxon>Gunneridae</taxon>
        <taxon>Pentapetalae</taxon>
        <taxon>rosids</taxon>
        <taxon>fabids</taxon>
        <taxon>Rosales</taxon>
        <taxon>Cannabaceae</taxon>
        <taxon>Parasponia</taxon>
    </lineage>
</organism>
<evidence type="ECO:0000256" key="3">
    <source>
        <dbReference type="SAM" id="Phobius"/>
    </source>
</evidence>
<feature type="region of interest" description="Disordered" evidence="2">
    <location>
        <begin position="43"/>
        <end position="62"/>
    </location>
</feature>
<dbReference type="Proteomes" id="UP000237105">
    <property type="component" value="Unassembled WGS sequence"/>
</dbReference>
<keyword evidence="3" id="KW-1133">Transmembrane helix</keyword>
<dbReference type="Gene3D" id="3.90.228.10">
    <property type="match status" value="1"/>
</dbReference>
<evidence type="ECO:0000313" key="6">
    <source>
        <dbReference type="Proteomes" id="UP000237105"/>
    </source>
</evidence>
<gene>
    <name evidence="5" type="ORF">PanWU01x14_080170</name>
</gene>
<evidence type="ECO:0000256" key="1">
    <source>
        <dbReference type="PROSITE-ProRule" id="PRU00042"/>
    </source>
</evidence>
<dbReference type="PROSITE" id="PS50157">
    <property type="entry name" value="ZINC_FINGER_C2H2_2"/>
    <property type="match status" value="1"/>
</dbReference>
<reference evidence="6" key="1">
    <citation type="submission" date="2016-06" db="EMBL/GenBank/DDBJ databases">
        <title>Parallel loss of symbiosis genes in relatives of nitrogen-fixing non-legume Parasponia.</title>
        <authorList>
            <person name="Van Velzen R."/>
            <person name="Holmer R."/>
            <person name="Bu F."/>
            <person name="Rutten L."/>
            <person name="Van Zeijl A."/>
            <person name="Liu W."/>
            <person name="Santuari L."/>
            <person name="Cao Q."/>
            <person name="Sharma T."/>
            <person name="Shen D."/>
            <person name="Roswanjaya Y."/>
            <person name="Wardhani T."/>
            <person name="Kalhor M.S."/>
            <person name="Jansen J."/>
            <person name="Van den Hoogen J."/>
            <person name="Gungor B."/>
            <person name="Hartog M."/>
            <person name="Hontelez J."/>
            <person name="Verver J."/>
            <person name="Yang W.-C."/>
            <person name="Schijlen E."/>
            <person name="Repin R."/>
            <person name="Schilthuizen M."/>
            <person name="Schranz E."/>
            <person name="Heidstra R."/>
            <person name="Miyata K."/>
            <person name="Fedorova E."/>
            <person name="Kohlen W."/>
            <person name="Bisseling T."/>
            <person name="Smit S."/>
            <person name="Geurts R."/>
        </authorList>
    </citation>
    <scope>NUCLEOTIDE SEQUENCE [LARGE SCALE GENOMIC DNA]</scope>
    <source>
        <strain evidence="6">cv. WU1-14</strain>
    </source>
</reference>
<feature type="compositionally biased region" description="Low complexity" evidence="2">
    <location>
        <begin position="80"/>
        <end position="99"/>
    </location>
</feature>